<dbReference type="OrthoDB" id="291470at2"/>
<evidence type="ECO:0000256" key="1">
    <source>
        <dbReference type="SAM" id="Phobius"/>
    </source>
</evidence>
<reference evidence="2 3" key="1">
    <citation type="submission" date="2019-03" db="EMBL/GenBank/DDBJ databases">
        <title>Deep-cultivation of Planctomycetes and their phenomic and genomic characterization uncovers novel biology.</title>
        <authorList>
            <person name="Wiegand S."/>
            <person name="Jogler M."/>
            <person name="Boedeker C."/>
            <person name="Pinto D."/>
            <person name="Vollmers J."/>
            <person name="Rivas-Marin E."/>
            <person name="Kohn T."/>
            <person name="Peeters S.H."/>
            <person name="Heuer A."/>
            <person name="Rast P."/>
            <person name="Oberbeckmann S."/>
            <person name="Bunk B."/>
            <person name="Jeske O."/>
            <person name="Meyerdierks A."/>
            <person name="Storesund J.E."/>
            <person name="Kallscheuer N."/>
            <person name="Luecker S."/>
            <person name="Lage O.M."/>
            <person name="Pohl T."/>
            <person name="Merkel B.J."/>
            <person name="Hornburger P."/>
            <person name="Mueller R.-W."/>
            <person name="Bruemmer F."/>
            <person name="Labrenz M."/>
            <person name="Spormann A.M."/>
            <person name="Op den Camp H."/>
            <person name="Overmann J."/>
            <person name="Amann R."/>
            <person name="Jetten M.S.M."/>
            <person name="Mascher T."/>
            <person name="Medema M.H."/>
            <person name="Devos D.P."/>
            <person name="Kaster A.-K."/>
            <person name="Ovreas L."/>
            <person name="Rohde M."/>
            <person name="Galperin M.Y."/>
            <person name="Jogler C."/>
        </authorList>
    </citation>
    <scope>NUCLEOTIDE SEQUENCE [LARGE SCALE GENOMIC DNA]</scope>
    <source>
        <strain evidence="2 3">Enr13</strain>
    </source>
</reference>
<keyword evidence="1" id="KW-1133">Transmembrane helix</keyword>
<keyword evidence="1" id="KW-0472">Membrane</keyword>
<evidence type="ECO:0000313" key="2">
    <source>
        <dbReference type="EMBL" id="QDV43687.1"/>
    </source>
</evidence>
<proteinExistence type="predicted"/>
<dbReference type="KEGG" id="snep:Enr13x_35440"/>
<keyword evidence="3" id="KW-1185">Reference proteome</keyword>
<dbReference type="EMBL" id="CP037423">
    <property type="protein sequence ID" value="QDV43687.1"/>
    <property type="molecule type" value="Genomic_DNA"/>
</dbReference>
<feature type="transmembrane region" description="Helical" evidence="1">
    <location>
        <begin position="40"/>
        <end position="60"/>
    </location>
</feature>
<name>A0A518HS68_9BACT</name>
<organism evidence="2 3">
    <name type="scientific">Stieleria neptunia</name>
    <dbReference type="NCBI Taxonomy" id="2527979"/>
    <lineage>
        <taxon>Bacteria</taxon>
        <taxon>Pseudomonadati</taxon>
        <taxon>Planctomycetota</taxon>
        <taxon>Planctomycetia</taxon>
        <taxon>Pirellulales</taxon>
        <taxon>Pirellulaceae</taxon>
        <taxon>Stieleria</taxon>
    </lineage>
</organism>
<dbReference type="Proteomes" id="UP000319004">
    <property type="component" value="Chromosome"/>
</dbReference>
<sequence length="67" mass="7164">MPKALCLFSLVASILVVSLFILDAVALLSGQTSLAILGGASLMMDLTFAILGGVLIYLSWSTYREQR</sequence>
<gene>
    <name evidence="2" type="ORF">Enr13x_35440</name>
</gene>
<protein>
    <submittedName>
        <fullName evidence="2">Uncharacterized protein</fullName>
    </submittedName>
</protein>
<keyword evidence="1" id="KW-0812">Transmembrane</keyword>
<dbReference type="RefSeq" id="WP_145387967.1">
    <property type="nucleotide sequence ID" value="NZ_CP037423.1"/>
</dbReference>
<evidence type="ECO:0000313" key="3">
    <source>
        <dbReference type="Proteomes" id="UP000319004"/>
    </source>
</evidence>
<dbReference type="AlphaFoldDB" id="A0A518HS68"/>
<accession>A0A518HS68</accession>